<dbReference type="Proteomes" id="UP000543030">
    <property type="component" value="Unassembled WGS sequence"/>
</dbReference>
<evidence type="ECO:0000256" key="2">
    <source>
        <dbReference type="ARBA" id="ARBA00022908"/>
    </source>
</evidence>
<keyword evidence="2" id="KW-0229">DNA integration</keyword>
<evidence type="ECO:0000313" key="9">
    <source>
        <dbReference type="Proteomes" id="UP000543030"/>
    </source>
</evidence>
<comment type="similarity">
    <text evidence="1">Belongs to the 'phage' integrase family.</text>
</comment>
<dbReference type="PROSITE" id="PS51898">
    <property type="entry name" value="TYR_RECOMBINASE"/>
    <property type="match status" value="1"/>
</dbReference>
<dbReference type="InterPro" id="IPR053876">
    <property type="entry name" value="Phage_int_M"/>
</dbReference>
<dbReference type="Pfam" id="PF12167">
    <property type="entry name" value="Arm-DNA-bind_2"/>
    <property type="match status" value="1"/>
</dbReference>
<evidence type="ECO:0000259" key="6">
    <source>
        <dbReference type="PROSITE" id="PS51898"/>
    </source>
</evidence>
<feature type="domain" description="Tyr recombinase" evidence="6">
    <location>
        <begin position="161"/>
        <end position="348"/>
    </location>
</feature>
<evidence type="ECO:0000259" key="7">
    <source>
        <dbReference type="PROSITE" id="PS51900"/>
    </source>
</evidence>
<keyword evidence="9" id="KW-1185">Reference proteome</keyword>
<dbReference type="GO" id="GO:0015074">
    <property type="term" value="P:DNA integration"/>
    <property type="evidence" value="ECO:0007669"/>
    <property type="project" value="UniProtKB-KW"/>
</dbReference>
<proteinExistence type="inferred from homology"/>
<comment type="caution">
    <text evidence="8">The sequence shown here is derived from an EMBL/GenBank/DDBJ whole genome shotgun (WGS) entry which is preliminary data.</text>
</comment>
<dbReference type="InterPro" id="IPR002104">
    <property type="entry name" value="Integrase_catalytic"/>
</dbReference>
<dbReference type="InterPro" id="IPR010998">
    <property type="entry name" value="Integrase_recombinase_N"/>
</dbReference>
<dbReference type="SUPFAM" id="SSF56349">
    <property type="entry name" value="DNA breaking-rejoining enzymes"/>
    <property type="match status" value="1"/>
</dbReference>
<accession>A0A840RBC5</accession>
<evidence type="ECO:0000256" key="1">
    <source>
        <dbReference type="ARBA" id="ARBA00008857"/>
    </source>
</evidence>
<dbReference type="EMBL" id="JACHHN010000001">
    <property type="protein sequence ID" value="MBB5189601.1"/>
    <property type="molecule type" value="Genomic_DNA"/>
</dbReference>
<dbReference type="GO" id="GO:0003677">
    <property type="term" value="F:DNA binding"/>
    <property type="evidence" value="ECO:0007669"/>
    <property type="project" value="UniProtKB-UniRule"/>
</dbReference>
<dbReference type="PANTHER" id="PTHR30629">
    <property type="entry name" value="PROPHAGE INTEGRASE"/>
    <property type="match status" value="1"/>
</dbReference>
<dbReference type="InterPro" id="IPR011010">
    <property type="entry name" value="DNA_brk_join_enz"/>
</dbReference>
<organism evidence="8 9">
    <name type="scientific">Silvimonas terrae</name>
    <dbReference type="NCBI Taxonomy" id="300266"/>
    <lineage>
        <taxon>Bacteria</taxon>
        <taxon>Pseudomonadati</taxon>
        <taxon>Pseudomonadota</taxon>
        <taxon>Betaproteobacteria</taxon>
        <taxon>Neisseriales</taxon>
        <taxon>Chitinibacteraceae</taxon>
        <taxon>Silvimonas</taxon>
    </lineage>
</organism>
<dbReference type="PROSITE" id="PS51900">
    <property type="entry name" value="CB"/>
    <property type="match status" value="1"/>
</dbReference>
<dbReference type="InterPro" id="IPR013762">
    <property type="entry name" value="Integrase-like_cat_sf"/>
</dbReference>
<evidence type="ECO:0000256" key="3">
    <source>
        <dbReference type="ARBA" id="ARBA00023125"/>
    </source>
</evidence>
<sequence length="367" mass="42221">MWKGSRQWETLKMDPTPANLKNASKLRNEIKTLIAIGQFDYAAFFPDSKIAEEQRQAKSGPTFREVATRWMQANSHLASSTLDDYRKRLNHHVLPVIGDQLIRDIKYSDLAALLGNIEWGSMKSRNNTATVIRQPFDLAFIDGLIEVNPAARLRNVKSQKEPPDPFNLEEANLIIAKFREVSPQHANLFEFAFFTGMRTSELMGLCWEDIDWNLHLARVKRAKVGQEVKGTKTGNIRDVELNSRALAALQRQREQSYLRGKEVFTNPNTGEAYSFPQVLWKVWTQVMKKTGIRYRKPYQTRHTFATLNLMAGANPMWVSRQMGHTSMKMLLEVYSRWIDMADRSREKNKLESMLSVPNVCQIKTAQA</sequence>
<dbReference type="InterPro" id="IPR022000">
    <property type="entry name" value="Min27-like_integrase_DNA_bind"/>
</dbReference>
<keyword evidence="4" id="KW-0233">DNA recombination</keyword>
<evidence type="ECO:0000256" key="4">
    <source>
        <dbReference type="ARBA" id="ARBA00023172"/>
    </source>
</evidence>
<name>A0A840RBC5_9NEIS</name>
<protein>
    <submittedName>
        <fullName evidence="8">Integrase</fullName>
    </submittedName>
</protein>
<dbReference type="PANTHER" id="PTHR30629:SF2">
    <property type="entry name" value="PROPHAGE INTEGRASE INTS-RELATED"/>
    <property type="match status" value="1"/>
</dbReference>
<dbReference type="GO" id="GO:0006310">
    <property type="term" value="P:DNA recombination"/>
    <property type="evidence" value="ECO:0007669"/>
    <property type="project" value="UniProtKB-KW"/>
</dbReference>
<gene>
    <name evidence="8" type="ORF">HNQ50_000311</name>
</gene>
<feature type="domain" description="Core-binding (CB)" evidence="7">
    <location>
        <begin position="61"/>
        <end position="140"/>
    </location>
</feature>
<dbReference type="InterPro" id="IPR044068">
    <property type="entry name" value="CB"/>
</dbReference>
<evidence type="ECO:0000313" key="8">
    <source>
        <dbReference type="EMBL" id="MBB5189601.1"/>
    </source>
</evidence>
<evidence type="ECO:0000256" key="5">
    <source>
        <dbReference type="PROSITE-ProRule" id="PRU01248"/>
    </source>
</evidence>
<dbReference type="Pfam" id="PF00589">
    <property type="entry name" value="Phage_integrase"/>
    <property type="match status" value="1"/>
</dbReference>
<dbReference type="AlphaFoldDB" id="A0A840RBC5"/>
<dbReference type="Pfam" id="PF22022">
    <property type="entry name" value="Phage_int_M"/>
    <property type="match status" value="1"/>
</dbReference>
<dbReference type="Gene3D" id="1.10.150.130">
    <property type="match status" value="1"/>
</dbReference>
<keyword evidence="3 5" id="KW-0238">DNA-binding</keyword>
<dbReference type="InterPro" id="IPR050808">
    <property type="entry name" value="Phage_Integrase"/>
</dbReference>
<reference evidence="8 9" key="1">
    <citation type="submission" date="2020-08" db="EMBL/GenBank/DDBJ databases">
        <title>Genomic Encyclopedia of Type Strains, Phase IV (KMG-IV): sequencing the most valuable type-strain genomes for metagenomic binning, comparative biology and taxonomic classification.</title>
        <authorList>
            <person name="Goeker M."/>
        </authorList>
    </citation>
    <scope>NUCLEOTIDE SEQUENCE [LARGE SCALE GENOMIC DNA]</scope>
    <source>
        <strain evidence="8 9">DSM 18233</strain>
    </source>
</reference>
<dbReference type="CDD" id="cd01189">
    <property type="entry name" value="INT_ICEBs1_C_like"/>
    <property type="match status" value="1"/>
</dbReference>
<dbReference type="Gene3D" id="1.10.443.10">
    <property type="entry name" value="Intergrase catalytic core"/>
    <property type="match status" value="1"/>
</dbReference>